<accession>A0A6C0H287</accession>
<dbReference type="EMBL" id="MN739854">
    <property type="protein sequence ID" value="QHT74662.1"/>
    <property type="molecule type" value="Genomic_DNA"/>
</dbReference>
<evidence type="ECO:0000313" key="2">
    <source>
        <dbReference type="EMBL" id="QHT74662.1"/>
    </source>
</evidence>
<feature type="region of interest" description="Disordered" evidence="1">
    <location>
        <begin position="150"/>
        <end position="190"/>
    </location>
</feature>
<dbReference type="AlphaFoldDB" id="A0A6C0H287"/>
<protein>
    <submittedName>
        <fullName evidence="2">Uncharacterized protein</fullName>
    </submittedName>
</protein>
<feature type="compositionally biased region" description="Basic residues" evidence="1">
    <location>
        <begin position="166"/>
        <end position="190"/>
    </location>
</feature>
<feature type="compositionally biased region" description="Low complexity" evidence="1">
    <location>
        <begin position="29"/>
        <end position="71"/>
    </location>
</feature>
<sequence length="190" mass="18605">MKGGADASENGTGNGPEAAAEAGTGNGPEAAAEAVNVVETGPATVTDGAADGSGAANGAGPATGPATGPVAENGAGAGTETVNANNLSELVAAAPSLAAAAPAAAALAGAATEAASPDGTCKPLCDLKAPEGYKVEWLVCNSDGYVEMKCTPLENQATPKTEGGSRKNKRSTKRKNRRNSKSRKQQKSRK</sequence>
<reference evidence="2" key="1">
    <citation type="journal article" date="2020" name="Nature">
        <title>Giant virus diversity and host interactions through global metagenomics.</title>
        <authorList>
            <person name="Schulz F."/>
            <person name="Roux S."/>
            <person name="Paez-Espino D."/>
            <person name="Jungbluth S."/>
            <person name="Walsh D.A."/>
            <person name="Denef V.J."/>
            <person name="McMahon K.D."/>
            <person name="Konstantinidis K.T."/>
            <person name="Eloe-Fadrosh E.A."/>
            <person name="Kyrpides N.C."/>
            <person name="Woyke T."/>
        </authorList>
    </citation>
    <scope>NUCLEOTIDE SEQUENCE</scope>
    <source>
        <strain evidence="2">GVMAG-M-3300023179-59</strain>
    </source>
</reference>
<proteinExistence type="predicted"/>
<feature type="region of interest" description="Disordered" evidence="1">
    <location>
        <begin position="1"/>
        <end position="77"/>
    </location>
</feature>
<evidence type="ECO:0000256" key="1">
    <source>
        <dbReference type="SAM" id="MobiDB-lite"/>
    </source>
</evidence>
<organism evidence="2">
    <name type="scientific">viral metagenome</name>
    <dbReference type="NCBI Taxonomy" id="1070528"/>
    <lineage>
        <taxon>unclassified sequences</taxon>
        <taxon>metagenomes</taxon>
        <taxon>organismal metagenomes</taxon>
    </lineage>
</organism>
<name>A0A6C0H287_9ZZZZ</name>